<comment type="caution">
    <text evidence="2">The sequence shown here is derived from an EMBL/GenBank/DDBJ whole genome shotgun (WGS) entry which is preliminary data.</text>
</comment>
<name>A0A947DI20_9CYAN</name>
<keyword evidence="1" id="KW-0472">Membrane</keyword>
<evidence type="ECO:0000313" key="2">
    <source>
        <dbReference type="EMBL" id="MBT9316935.1"/>
    </source>
</evidence>
<sequence length="766" mass="83487">MGLSRSNSPTTTQVKLLVSPASGRIPWSLLSWLILGSGAVVLVAVILSGARLIIDPYSPNWLKTAFPGLVNSFEAAPQTANEIRAEMRSQGLTSGLPIAWPNVDEPTAWFYPVLDKDNKAIKELWVYRVQGDQLQRVEQISIRPMKESFITNPLVGTASQVASVDSDATLSSGKLMPSQSADGPWLLLEGQRRYGNTVMRYGQILSYQSHSQRLHRLLNWSSPTDQPPQWQTSETGHQLVIDQTVGLRPSFLLYQLVPNNPPQLQEISLYRSVYDSDQGSDLSPSSSDLSPSSSDLLSPSLYDKALKLAQGAVWSHSLQMMQSAKIALEPDWSSAAQTQLDLIELHAKHTKAQTEQTFSSQQQHILAYLMDGQWDKALTTLEDNPAIYESTLKRLEYEFDSLWRGVSTHLQVHPRDQATQIWGALLVTARQSPEAGQAWLKKKTRSKQLLERLQAVGKTQSLIAAIEVEPSKASSDSPTANVSSAANVSNAVGSLPSTTTTGRYLSLVGQAQSMATSGEGWLRSQTLPTPVPGQTWYQINVQLLQDSSGWGLPPVSITAANFWAETRSLRRQVQLFRGNQPVGGITVHGIKATGSDITLLAIGPEIEGLALVTTGNSLRWLNTLPWQTAPMPAIFTAANPVSTNNESVTADQSLATAGLDPLIPQEISQHLGLSSEQMTQLYPHLHYASLNLVGDGATEHLFTISHGLPSELALTPGKTIIFSNTGEILYSDIRQEQSLVALTDGGSGQSTMLLVEQPGRYDLIGL</sequence>
<reference evidence="2" key="1">
    <citation type="submission" date="2020-11" db="EMBL/GenBank/DDBJ databases">
        <authorList>
            <person name="Konstantinou D."/>
            <person name="Gkelis S."/>
            <person name="Popin R."/>
            <person name="Fewer D."/>
            <person name="Sivonen K."/>
        </authorList>
    </citation>
    <scope>NUCLEOTIDE SEQUENCE</scope>
    <source>
        <strain evidence="2">TAU-MAC 1115</strain>
    </source>
</reference>
<reference evidence="2" key="2">
    <citation type="journal article" date="2021" name="Mar. Drugs">
        <title>Genome Reduction and Secondary Metabolism of the Marine Sponge-Associated Cyanobacterium Leptothoe.</title>
        <authorList>
            <person name="Konstantinou D."/>
            <person name="Popin R.V."/>
            <person name="Fewer D.P."/>
            <person name="Sivonen K."/>
            <person name="Gkelis S."/>
        </authorList>
    </citation>
    <scope>NUCLEOTIDE SEQUENCE</scope>
    <source>
        <strain evidence="2">TAU-MAC 1115</strain>
    </source>
</reference>
<keyword evidence="1" id="KW-0812">Transmembrane</keyword>
<accession>A0A947DI20</accession>
<dbReference type="AlphaFoldDB" id="A0A947DI20"/>
<dbReference type="EMBL" id="JADOES010000036">
    <property type="protein sequence ID" value="MBT9316935.1"/>
    <property type="molecule type" value="Genomic_DNA"/>
</dbReference>
<feature type="transmembrane region" description="Helical" evidence="1">
    <location>
        <begin position="29"/>
        <end position="54"/>
    </location>
</feature>
<evidence type="ECO:0000256" key="1">
    <source>
        <dbReference type="SAM" id="Phobius"/>
    </source>
</evidence>
<keyword evidence="3" id="KW-1185">Reference proteome</keyword>
<keyword evidence="1" id="KW-1133">Transmembrane helix</keyword>
<evidence type="ECO:0000313" key="3">
    <source>
        <dbReference type="Proteomes" id="UP000717364"/>
    </source>
</evidence>
<dbReference type="Proteomes" id="UP000717364">
    <property type="component" value="Unassembled WGS sequence"/>
</dbReference>
<proteinExistence type="predicted"/>
<organism evidence="2 3">
    <name type="scientific">Leptothoe spongobia TAU-MAC 1115</name>
    <dbReference type="NCBI Taxonomy" id="1967444"/>
    <lineage>
        <taxon>Bacteria</taxon>
        <taxon>Bacillati</taxon>
        <taxon>Cyanobacteriota</taxon>
        <taxon>Cyanophyceae</taxon>
        <taxon>Nodosilineales</taxon>
        <taxon>Cymatolegaceae</taxon>
        <taxon>Leptothoe</taxon>
        <taxon>Leptothoe spongobia</taxon>
    </lineage>
</organism>
<protein>
    <submittedName>
        <fullName evidence="2">Uncharacterized protein</fullName>
    </submittedName>
</protein>
<gene>
    <name evidence="2" type="ORF">IXB50_16010</name>
</gene>
<dbReference type="RefSeq" id="WP_215610003.1">
    <property type="nucleotide sequence ID" value="NZ_JADOES010000036.1"/>
</dbReference>